<dbReference type="InterPro" id="IPR011042">
    <property type="entry name" value="6-blade_b-propeller_TolB-like"/>
</dbReference>
<evidence type="ECO:0000256" key="1">
    <source>
        <dbReference type="ARBA" id="ARBA00022737"/>
    </source>
</evidence>
<keyword evidence="1" id="KW-0677">Repeat</keyword>
<gene>
    <name evidence="4" type="ORF">OMP40_34590</name>
</gene>
<dbReference type="Proteomes" id="UP001153404">
    <property type="component" value="Unassembled WGS sequence"/>
</dbReference>
<dbReference type="CDD" id="cd05819">
    <property type="entry name" value="NHL"/>
    <property type="match status" value="1"/>
</dbReference>
<organism evidence="4 5">
    <name type="scientific">Cohnella rhizosphaerae</name>
    <dbReference type="NCBI Taxonomy" id="1457232"/>
    <lineage>
        <taxon>Bacteria</taxon>
        <taxon>Bacillati</taxon>
        <taxon>Bacillota</taxon>
        <taxon>Bacilli</taxon>
        <taxon>Bacillales</taxon>
        <taxon>Paenibacillaceae</taxon>
        <taxon>Cohnella</taxon>
    </lineage>
</organism>
<dbReference type="PROSITE" id="PS51125">
    <property type="entry name" value="NHL"/>
    <property type="match status" value="3"/>
</dbReference>
<dbReference type="PANTHER" id="PTHR24104:SF25">
    <property type="entry name" value="PROTEIN LIN-41"/>
    <property type="match status" value="1"/>
</dbReference>
<dbReference type="GO" id="GO:0005874">
    <property type="term" value="C:microtubule"/>
    <property type="evidence" value="ECO:0007669"/>
    <property type="project" value="InterPro"/>
</dbReference>
<feature type="compositionally biased region" description="Gly residues" evidence="3">
    <location>
        <begin position="35"/>
        <end position="47"/>
    </location>
</feature>
<feature type="repeat" description="NHL" evidence="2">
    <location>
        <begin position="37"/>
        <end position="81"/>
    </location>
</feature>
<dbReference type="AlphaFoldDB" id="A0A9X4KYW5"/>
<name>A0A9X4KYW5_9BACL</name>
<dbReference type="GO" id="GO:0007017">
    <property type="term" value="P:microtubule-based process"/>
    <property type="evidence" value="ECO:0007669"/>
    <property type="project" value="InterPro"/>
</dbReference>
<dbReference type="SUPFAM" id="SSF101898">
    <property type="entry name" value="NHL repeat"/>
    <property type="match status" value="1"/>
</dbReference>
<feature type="region of interest" description="Disordered" evidence="3">
    <location>
        <begin position="33"/>
        <end position="52"/>
    </location>
</feature>
<accession>A0A9X4KYW5</accession>
<keyword evidence="5" id="KW-1185">Reference proteome</keyword>
<dbReference type="Pfam" id="PF01436">
    <property type="entry name" value="NHL"/>
    <property type="match status" value="3"/>
</dbReference>
<dbReference type="GO" id="GO:0005525">
    <property type="term" value="F:GTP binding"/>
    <property type="evidence" value="ECO:0007669"/>
    <property type="project" value="InterPro"/>
</dbReference>
<dbReference type="InterPro" id="IPR017975">
    <property type="entry name" value="Tubulin_CS"/>
</dbReference>
<comment type="caution">
    <text evidence="4">The sequence shown here is derived from an EMBL/GenBank/DDBJ whole genome shotgun (WGS) entry which is preliminary data.</text>
</comment>
<dbReference type="GO" id="GO:0008270">
    <property type="term" value="F:zinc ion binding"/>
    <property type="evidence" value="ECO:0007669"/>
    <property type="project" value="UniProtKB-KW"/>
</dbReference>
<evidence type="ECO:0000256" key="3">
    <source>
        <dbReference type="SAM" id="MobiDB-lite"/>
    </source>
</evidence>
<dbReference type="InterPro" id="IPR001258">
    <property type="entry name" value="NHL_repeat"/>
</dbReference>
<dbReference type="PROSITE" id="PS00227">
    <property type="entry name" value="TUBULIN"/>
    <property type="match status" value="1"/>
</dbReference>
<dbReference type="InterPro" id="IPR050952">
    <property type="entry name" value="TRIM-NHL_E3_ligases"/>
</dbReference>
<feature type="repeat" description="NHL" evidence="2">
    <location>
        <begin position="1"/>
        <end position="25"/>
    </location>
</feature>
<dbReference type="PANTHER" id="PTHR24104">
    <property type="entry name" value="E3 UBIQUITIN-PROTEIN LIGASE NHLRC1-RELATED"/>
    <property type="match status" value="1"/>
</dbReference>
<dbReference type="Gene3D" id="2.120.10.30">
    <property type="entry name" value="TolB, C-terminal domain"/>
    <property type="match status" value="2"/>
</dbReference>
<feature type="repeat" description="NHL" evidence="2">
    <location>
        <begin position="89"/>
        <end position="132"/>
    </location>
</feature>
<evidence type="ECO:0000313" key="4">
    <source>
        <dbReference type="EMBL" id="MDG0813840.1"/>
    </source>
</evidence>
<reference evidence="4" key="1">
    <citation type="submission" date="2022-10" db="EMBL/GenBank/DDBJ databases">
        <title>Comparative genomic analysis of Cohnella hashimotonis sp. nov., isolated from the International Space Station.</title>
        <authorList>
            <person name="Simpson A."/>
            <person name="Venkateswaran K."/>
        </authorList>
    </citation>
    <scope>NUCLEOTIDE SEQUENCE</scope>
    <source>
        <strain evidence="4">DSM 28161</strain>
    </source>
</reference>
<evidence type="ECO:0000313" key="5">
    <source>
        <dbReference type="Proteomes" id="UP001153404"/>
    </source>
</evidence>
<dbReference type="RefSeq" id="WP_277538290.1">
    <property type="nucleotide sequence ID" value="NZ_JAPDIA010000009.1"/>
</dbReference>
<proteinExistence type="predicted"/>
<dbReference type="EMBL" id="JAPDIA010000009">
    <property type="protein sequence ID" value="MDG0813840.1"/>
    <property type="molecule type" value="Genomic_DNA"/>
</dbReference>
<evidence type="ECO:0000256" key="2">
    <source>
        <dbReference type="PROSITE-ProRule" id="PRU00504"/>
    </source>
</evidence>
<protein>
    <submittedName>
        <fullName evidence="4">NHL repeat-containing protein</fullName>
    </submittedName>
</protein>
<sequence>MAVDGDGNVYVADSKNNRIQKLTISTGAWSEWKKSGGGTGSGTGSGLGEFNQPSDVAVDSGGNVWYVADSKNHRIQKLDVASGVWSEWKKSGGGSGSDLEQFNKPRGVALDSSGNVYVADAGNHRIQKWTAATELWSQYGYRGSGCRLRLGRV</sequence>